<keyword evidence="2" id="KW-0732">Signal</keyword>
<evidence type="ECO:0000256" key="1">
    <source>
        <dbReference type="SAM" id="MobiDB-lite"/>
    </source>
</evidence>
<reference evidence="4" key="1">
    <citation type="submission" date="2023-06" db="EMBL/GenBank/DDBJ databases">
        <title>Genome-scale phylogeny and comparative genomics of the fungal order Sordariales.</title>
        <authorList>
            <consortium name="Lawrence Berkeley National Laboratory"/>
            <person name="Hensen N."/>
            <person name="Bonometti L."/>
            <person name="Westerberg I."/>
            <person name="Brannstrom I.O."/>
            <person name="Guillou S."/>
            <person name="Cros-Aarteil S."/>
            <person name="Calhoun S."/>
            <person name="Haridas S."/>
            <person name="Kuo A."/>
            <person name="Mondo S."/>
            <person name="Pangilinan J."/>
            <person name="Riley R."/>
            <person name="Labutti K."/>
            <person name="Andreopoulos B."/>
            <person name="Lipzen A."/>
            <person name="Chen C."/>
            <person name="Yanf M."/>
            <person name="Daum C."/>
            <person name="Ng V."/>
            <person name="Clum A."/>
            <person name="Steindorff A."/>
            <person name="Ohm R."/>
            <person name="Martin F."/>
            <person name="Silar P."/>
            <person name="Natvig D."/>
            <person name="Lalanne C."/>
            <person name="Gautier V."/>
            <person name="Ament-Velasquez S.L."/>
            <person name="Kruys A."/>
            <person name="Hutchinson M.I."/>
            <person name="Powell A.J."/>
            <person name="Barry K."/>
            <person name="Miller A.N."/>
            <person name="Grigoriev I.V."/>
            <person name="Debuchy R."/>
            <person name="Gladieux P."/>
            <person name="Thoren M.H."/>
            <person name="Johannesson H."/>
        </authorList>
    </citation>
    <scope>NUCLEOTIDE SEQUENCE</scope>
    <source>
        <strain evidence="4">8032-3</strain>
    </source>
</reference>
<dbReference type="CDD" id="cd09630">
    <property type="entry name" value="CDH_like_cytochrome"/>
    <property type="match status" value="1"/>
</dbReference>
<dbReference type="PANTHER" id="PTHR47797">
    <property type="entry name" value="DEHYDROGENASE, PUTATIVE (AFU_ORTHOLOGUE AFUA_8G05805)-RELATED"/>
    <property type="match status" value="1"/>
</dbReference>
<dbReference type="AlphaFoldDB" id="A0AAJ0FIK6"/>
<dbReference type="Proteomes" id="UP001244011">
    <property type="component" value="Unassembled WGS sequence"/>
</dbReference>
<feature type="region of interest" description="Disordered" evidence="1">
    <location>
        <begin position="219"/>
        <end position="241"/>
    </location>
</feature>
<comment type="caution">
    <text evidence="4">The sequence shown here is derived from an EMBL/GenBank/DDBJ whole genome shotgun (WGS) entry which is preliminary data.</text>
</comment>
<evidence type="ECO:0000256" key="2">
    <source>
        <dbReference type="SAM" id="SignalP"/>
    </source>
</evidence>
<feature type="signal peptide" evidence="2">
    <location>
        <begin position="1"/>
        <end position="19"/>
    </location>
</feature>
<gene>
    <name evidence="4" type="ORF">QBC33DRAFT_622133</name>
</gene>
<proteinExistence type="predicted"/>
<dbReference type="GeneID" id="85316012"/>
<dbReference type="SUPFAM" id="SSF49344">
    <property type="entry name" value="CBD9-like"/>
    <property type="match status" value="1"/>
</dbReference>
<keyword evidence="5" id="KW-1185">Reference proteome</keyword>
<feature type="domain" description="Cellobiose dehydrogenase-like cytochrome" evidence="3">
    <location>
        <begin position="28"/>
        <end position="206"/>
    </location>
</feature>
<evidence type="ECO:0000313" key="5">
    <source>
        <dbReference type="Proteomes" id="UP001244011"/>
    </source>
</evidence>
<feature type="compositionally biased region" description="Basic and acidic residues" evidence="1">
    <location>
        <begin position="231"/>
        <end position="241"/>
    </location>
</feature>
<accession>A0AAJ0FIK6</accession>
<evidence type="ECO:0000259" key="3">
    <source>
        <dbReference type="Pfam" id="PF16010"/>
    </source>
</evidence>
<sequence>MHWRFAVAWVAATSGLASAKAQAGTTVYQDSLTGFTFSQSVVSYDLDGHVVTYRLALPTGASSSGNYDIVLQVVAPTIIGWAGLAWNGGMTSNPLTVAWKNGNSVTISSRWASSRDVPTAYAGATYQLLKRGTVVNSTHWQYTVKCTGCTQWGTKSLSPTGSHRLAMAAAPQGPSNPASNTSSFPVHTVHYYWDHDFSQAANPSFSSLVTQNGGTATAQFAETIEQSAEDDGSKMAERWEA</sequence>
<evidence type="ECO:0000313" key="4">
    <source>
        <dbReference type="EMBL" id="KAK1764473.1"/>
    </source>
</evidence>
<dbReference type="EMBL" id="MU839020">
    <property type="protein sequence ID" value="KAK1764473.1"/>
    <property type="molecule type" value="Genomic_DNA"/>
</dbReference>
<dbReference type="Pfam" id="PF16010">
    <property type="entry name" value="CDH-cyt"/>
    <property type="match status" value="1"/>
</dbReference>
<dbReference type="PANTHER" id="PTHR47797:SF5">
    <property type="entry name" value="CELLOBIOSE DEHYDROGENASE CYTOCHROME DOMAIN-CONTAINING PROTEIN"/>
    <property type="match status" value="1"/>
</dbReference>
<name>A0AAJ0FIK6_9PEZI</name>
<dbReference type="RefSeq" id="XP_060280686.1">
    <property type="nucleotide sequence ID" value="XM_060432825.1"/>
</dbReference>
<dbReference type="Gene3D" id="2.60.40.1210">
    <property type="entry name" value="Cellobiose dehydrogenase, cytochrome domain"/>
    <property type="match status" value="1"/>
</dbReference>
<protein>
    <submittedName>
        <fullName evidence="4">CBD9-like protein</fullName>
    </submittedName>
</protein>
<feature type="chain" id="PRO_5042580957" evidence="2">
    <location>
        <begin position="20"/>
        <end position="241"/>
    </location>
</feature>
<dbReference type="InterPro" id="IPR015920">
    <property type="entry name" value="Cellobiose_DH-like_cyt"/>
</dbReference>
<organism evidence="4 5">
    <name type="scientific">Phialemonium atrogriseum</name>
    <dbReference type="NCBI Taxonomy" id="1093897"/>
    <lineage>
        <taxon>Eukaryota</taxon>
        <taxon>Fungi</taxon>
        <taxon>Dikarya</taxon>
        <taxon>Ascomycota</taxon>
        <taxon>Pezizomycotina</taxon>
        <taxon>Sordariomycetes</taxon>
        <taxon>Sordariomycetidae</taxon>
        <taxon>Cephalothecales</taxon>
        <taxon>Cephalothecaceae</taxon>
        <taxon>Phialemonium</taxon>
    </lineage>
</organism>